<name>A0A370PAY9_ASPPH</name>
<evidence type="ECO:0000313" key="2">
    <source>
        <dbReference type="EMBL" id="RDK39356.1"/>
    </source>
</evidence>
<organism evidence="2 3">
    <name type="scientific">Aspergillus phoenicis ATCC 13157</name>
    <dbReference type="NCBI Taxonomy" id="1353007"/>
    <lineage>
        <taxon>Eukaryota</taxon>
        <taxon>Fungi</taxon>
        <taxon>Dikarya</taxon>
        <taxon>Ascomycota</taxon>
        <taxon>Pezizomycotina</taxon>
        <taxon>Eurotiomycetes</taxon>
        <taxon>Eurotiomycetidae</taxon>
        <taxon>Eurotiales</taxon>
        <taxon>Aspergillaceae</taxon>
        <taxon>Aspergillus</taxon>
    </lineage>
</organism>
<dbReference type="AlphaFoldDB" id="A0A370PAY9"/>
<evidence type="ECO:0000313" key="3">
    <source>
        <dbReference type="Proteomes" id="UP000254937"/>
    </source>
</evidence>
<accession>A0A370PAY9</accession>
<reference evidence="2 3" key="1">
    <citation type="submission" date="2018-07" db="EMBL/GenBank/DDBJ databases">
        <title>Section-level genome sequencing of Aspergillus section Nigri to investigate inter- and intra-species variation.</title>
        <authorList>
            <consortium name="DOE Joint Genome Institute"/>
            <person name="Vesth T.C."/>
            <person name="Nybo J.L."/>
            <person name="Theobald S."/>
            <person name="Frisvad J.C."/>
            <person name="Larsen T.O."/>
            <person name="Nielsen K.F."/>
            <person name="Hoof J.B."/>
            <person name="Brandl J."/>
            <person name="Salamov A."/>
            <person name="Riley R."/>
            <person name="Gladden J.M."/>
            <person name="Phatale P."/>
            <person name="Nielsen M.T."/>
            <person name="Lyhne E.K."/>
            <person name="Kogle M.E."/>
            <person name="Strasser K."/>
            <person name="McDonnell E."/>
            <person name="Barry K."/>
            <person name="Clum A."/>
            <person name="Chen C."/>
            <person name="Nolan M."/>
            <person name="Sandor L."/>
            <person name="Kuo A."/>
            <person name="Lipzen A."/>
            <person name="Hainaut M."/>
            <person name="Drula E."/>
            <person name="Tsang A."/>
            <person name="Magnuson J.K."/>
            <person name="Henrissat B."/>
            <person name="Wiebenga A."/>
            <person name="Simmons B.A."/>
            <person name="Makela M.R."/>
            <person name="De vries R.P."/>
            <person name="Grigoriev I.V."/>
            <person name="Mortensen U.H."/>
            <person name="Baker S.E."/>
            <person name="Andersen M.R."/>
        </authorList>
    </citation>
    <scope>NUCLEOTIDE SEQUENCE [LARGE SCALE GENOMIC DNA]</scope>
    <source>
        <strain evidence="2 3">ATCC 13157</strain>
    </source>
</reference>
<dbReference type="EMBL" id="KZ851861">
    <property type="protein sequence ID" value="RDK39356.1"/>
    <property type="molecule type" value="Genomic_DNA"/>
</dbReference>
<feature type="transmembrane region" description="Helical" evidence="1">
    <location>
        <begin position="46"/>
        <end position="69"/>
    </location>
</feature>
<protein>
    <submittedName>
        <fullName evidence="2">Uncharacterized protein</fullName>
    </submittedName>
</protein>
<sequence>MTVLKIRLRVGAAARLSEPDSLGGGSREESLGVCGSRGTIFWMDRLLCFIFRAIFSTIVLWFLLCDLLFHPPVRLDFGF</sequence>
<keyword evidence="1" id="KW-1133">Transmembrane helix</keyword>
<keyword evidence="1" id="KW-0472">Membrane</keyword>
<keyword evidence="1" id="KW-0812">Transmembrane</keyword>
<evidence type="ECO:0000256" key="1">
    <source>
        <dbReference type="SAM" id="Phobius"/>
    </source>
</evidence>
<dbReference type="Proteomes" id="UP000254937">
    <property type="component" value="Unassembled WGS sequence"/>
</dbReference>
<proteinExistence type="predicted"/>
<gene>
    <name evidence="2" type="ORF">M752DRAFT_54882</name>
</gene>
<keyword evidence="3" id="KW-1185">Reference proteome</keyword>